<gene>
    <name evidence="1" type="ORF">IWW36_000591</name>
</gene>
<keyword evidence="2" id="KW-1185">Reference proteome</keyword>
<accession>A0A9W8IAX0</accession>
<dbReference type="OrthoDB" id="5573685at2759"/>
<evidence type="ECO:0000313" key="2">
    <source>
        <dbReference type="Proteomes" id="UP001139887"/>
    </source>
</evidence>
<dbReference type="AlphaFoldDB" id="A0A9W8IAX0"/>
<reference evidence="1" key="1">
    <citation type="submission" date="2022-07" db="EMBL/GenBank/DDBJ databases">
        <title>Phylogenomic reconstructions and comparative analyses of Kickxellomycotina fungi.</title>
        <authorList>
            <person name="Reynolds N.K."/>
            <person name="Stajich J.E."/>
            <person name="Barry K."/>
            <person name="Grigoriev I.V."/>
            <person name="Crous P."/>
            <person name="Smith M.E."/>
        </authorList>
    </citation>
    <scope>NUCLEOTIDE SEQUENCE</scope>
    <source>
        <strain evidence="1">NRRL 1566</strain>
    </source>
</reference>
<evidence type="ECO:0000313" key="1">
    <source>
        <dbReference type="EMBL" id="KAJ2852012.1"/>
    </source>
</evidence>
<sequence length="141" mass="15148">MGAVASAKTNAKTCAKIAALKKTLKPRNSKLKKATSIKGRQKQAKSLTKALSISTTKPAIASVSTKHNAGRRVLCESLDQSASVASEALRGIGCAKEIPTPEQLAERAKIERERMAQAYEHDQMVMQHNVEELANLMSSSS</sequence>
<organism evidence="1 2">
    <name type="scientific">Coemansia brasiliensis</name>
    <dbReference type="NCBI Taxonomy" id="2650707"/>
    <lineage>
        <taxon>Eukaryota</taxon>
        <taxon>Fungi</taxon>
        <taxon>Fungi incertae sedis</taxon>
        <taxon>Zoopagomycota</taxon>
        <taxon>Kickxellomycotina</taxon>
        <taxon>Kickxellomycetes</taxon>
        <taxon>Kickxellales</taxon>
        <taxon>Kickxellaceae</taxon>
        <taxon>Coemansia</taxon>
    </lineage>
</organism>
<comment type="caution">
    <text evidence="1">The sequence shown here is derived from an EMBL/GenBank/DDBJ whole genome shotgun (WGS) entry which is preliminary data.</text>
</comment>
<name>A0A9W8IAX0_9FUNG</name>
<proteinExistence type="predicted"/>
<dbReference type="EMBL" id="JANBUW010000006">
    <property type="protein sequence ID" value="KAJ2852012.1"/>
    <property type="molecule type" value="Genomic_DNA"/>
</dbReference>
<dbReference type="Proteomes" id="UP001139887">
    <property type="component" value="Unassembled WGS sequence"/>
</dbReference>
<protein>
    <submittedName>
        <fullName evidence="1">Uncharacterized protein</fullName>
    </submittedName>
</protein>